<keyword evidence="8 9" id="KW-0472">Membrane</keyword>
<feature type="transmembrane region" description="Helical" evidence="9">
    <location>
        <begin position="303"/>
        <end position="322"/>
    </location>
</feature>
<feature type="transmembrane region" description="Helical" evidence="9">
    <location>
        <begin position="328"/>
        <end position="347"/>
    </location>
</feature>
<accession>A0ABY4CIR5</accession>
<reference evidence="11" key="1">
    <citation type="submission" date="2021-12" db="EMBL/GenBank/DDBJ databases">
        <title>Alicyclobacillaceae gen. nov., sp. nov., isolated from chalcocite enrichment system.</title>
        <authorList>
            <person name="Jiang Z."/>
        </authorList>
    </citation>
    <scope>NUCLEOTIDE SEQUENCE</scope>
    <source>
        <strain evidence="11">MYW30-H2</strain>
    </source>
</reference>
<proteinExistence type="predicted"/>
<dbReference type="InterPro" id="IPR013853">
    <property type="entry name" value="EIIC-GAT"/>
</dbReference>
<dbReference type="PROSITE" id="PS51104">
    <property type="entry name" value="PTS_EIIC_TYPE_2"/>
    <property type="match status" value="1"/>
</dbReference>
<evidence type="ECO:0000256" key="6">
    <source>
        <dbReference type="ARBA" id="ARBA00022692"/>
    </source>
</evidence>
<dbReference type="RefSeq" id="WP_347437094.1">
    <property type="nucleotide sequence ID" value="NZ_CP089291.1"/>
</dbReference>
<evidence type="ECO:0000256" key="9">
    <source>
        <dbReference type="SAM" id="Phobius"/>
    </source>
</evidence>
<dbReference type="EMBL" id="CP089291">
    <property type="protein sequence ID" value="UOF90400.1"/>
    <property type="molecule type" value="Genomic_DNA"/>
</dbReference>
<keyword evidence="2" id="KW-0813">Transport</keyword>
<evidence type="ECO:0000313" key="11">
    <source>
        <dbReference type="EMBL" id="UOF90400.1"/>
    </source>
</evidence>
<evidence type="ECO:0000259" key="10">
    <source>
        <dbReference type="PROSITE" id="PS51104"/>
    </source>
</evidence>
<dbReference type="PANTHER" id="PTHR37324">
    <property type="entry name" value="PTS SYSTEM GALACTITOL-SPECIFIC EIIC COMPONENT"/>
    <property type="match status" value="1"/>
</dbReference>
<feature type="transmembrane region" description="Helical" evidence="9">
    <location>
        <begin position="354"/>
        <end position="379"/>
    </location>
</feature>
<dbReference type="PIRSF" id="PIRSF006304">
    <property type="entry name" value="GatC"/>
    <property type="match status" value="1"/>
</dbReference>
<feature type="transmembrane region" description="Helical" evidence="9">
    <location>
        <begin position="245"/>
        <end position="262"/>
    </location>
</feature>
<feature type="transmembrane region" description="Helical" evidence="9">
    <location>
        <begin position="126"/>
        <end position="159"/>
    </location>
</feature>
<evidence type="ECO:0000256" key="2">
    <source>
        <dbReference type="ARBA" id="ARBA00022448"/>
    </source>
</evidence>
<feature type="transmembrane region" description="Helical" evidence="9">
    <location>
        <begin position="216"/>
        <end position="239"/>
    </location>
</feature>
<keyword evidence="6 9" id="KW-0812">Transmembrane</keyword>
<evidence type="ECO:0000256" key="3">
    <source>
        <dbReference type="ARBA" id="ARBA00022475"/>
    </source>
</evidence>
<evidence type="ECO:0000256" key="1">
    <source>
        <dbReference type="ARBA" id="ARBA00004651"/>
    </source>
</evidence>
<gene>
    <name evidence="11" type="ORF">LSG31_21510</name>
</gene>
<evidence type="ECO:0000256" key="4">
    <source>
        <dbReference type="ARBA" id="ARBA00022597"/>
    </source>
</evidence>
<evidence type="ECO:0000256" key="5">
    <source>
        <dbReference type="ARBA" id="ARBA00022683"/>
    </source>
</evidence>
<name>A0ABY4CIR5_9BACL</name>
<feature type="transmembrane region" description="Helical" evidence="9">
    <location>
        <begin position="6"/>
        <end position="27"/>
    </location>
</feature>
<keyword evidence="12" id="KW-1185">Reference proteome</keyword>
<organism evidence="11 12">
    <name type="scientific">Fodinisporobacter ferrooxydans</name>
    <dbReference type="NCBI Taxonomy" id="2901836"/>
    <lineage>
        <taxon>Bacteria</taxon>
        <taxon>Bacillati</taxon>
        <taxon>Bacillota</taxon>
        <taxon>Bacilli</taxon>
        <taxon>Bacillales</taxon>
        <taxon>Alicyclobacillaceae</taxon>
        <taxon>Fodinisporobacter</taxon>
    </lineage>
</organism>
<dbReference type="InterPro" id="IPR013014">
    <property type="entry name" value="PTS_EIIC_2"/>
</dbReference>
<keyword evidence="7 9" id="KW-1133">Transmembrane helix</keyword>
<keyword evidence="5" id="KW-0598">Phosphotransferase system</keyword>
<feature type="transmembrane region" description="Helical" evidence="9">
    <location>
        <begin position="39"/>
        <end position="56"/>
    </location>
</feature>
<keyword evidence="3" id="KW-1003">Cell membrane</keyword>
<dbReference type="PANTHER" id="PTHR37324:SF2">
    <property type="entry name" value="PTS SYSTEM GALACTITOL-SPECIFIC EIIC COMPONENT"/>
    <property type="match status" value="1"/>
</dbReference>
<sequence>MSVINWIVNLGPSVVVPVLIFILALILGEKPGRAFRSGLTVGIGFIGINLVIGLLVNNLGPAAQDMVHRIGIHLDIIDVGWPATSAIAFGSHVGSLAIPIGLVVNILMLVFGLTKTFDIDLWNYWHIAFTGALVSILTNSFLNGVITAGVHMIILLVIADKSAIWVEKYYGYPNITFPHGTSIPYYLIGLPLKWLFDRIPGVRSWKADSETLQKKLGLLGDSNILALILGIIIGILAGYDVTKTLQLGVSLAAVMMLLPRTVSILMEGLIPVSEVAGEFVRKRFPGRDFYIGMDSAIAVGDQANISSSLILVPITLILAVILPGNRVLPFGDLATIPFIVALLVPIFRGNVIQTVLAGAISIGIGLYIATWVSPLFTIAAKQSGFKFPDGASSISSLVDGANPMTLILLLLAKIGIIGIVLLGIFTLVIAWLSKRKQQKTNGLNGSIPS</sequence>
<evidence type="ECO:0000256" key="8">
    <source>
        <dbReference type="ARBA" id="ARBA00023136"/>
    </source>
</evidence>
<feature type="domain" description="PTS EIIC type-2" evidence="10">
    <location>
        <begin position="4"/>
        <end position="434"/>
    </location>
</feature>
<evidence type="ECO:0000256" key="7">
    <source>
        <dbReference type="ARBA" id="ARBA00022989"/>
    </source>
</evidence>
<dbReference type="InterPro" id="IPR004703">
    <property type="entry name" value="PTS_sugar-sp_permease"/>
</dbReference>
<feature type="transmembrane region" description="Helical" evidence="9">
    <location>
        <begin position="96"/>
        <end position="114"/>
    </location>
</feature>
<dbReference type="Proteomes" id="UP000830167">
    <property type="component" value="Chromosome"/>
</dbReference>
<comment type="subcellular location">
    <subcellularLocation>
        <location evidence="1">Cell membrane</location>
        <topology evidence="1">Multi-pass membrane protein</topology>
    </subcellularLocation>
</comment>
<dbReference type="Pfam" id="PF03611">
    <property type="entry name" value="EIIC-GAT"/>
    <property type="match status" value="1"/>
</dbReference>
<evidence type="ECO:0000313" key="12">
    <source>
        <dbReference type="Proteomes" id="UP000830167"/>
    </source>
</evidence>
<feature type="transmembrane region" description="Helical" evidence="9">
    <location>
        <begin position="406"/>
        <end position="432"/>
    </location>
</feature>
<keyword evidence="4" id="KW-0762">Sugar transport</keyword>
<feature type="transmembrane region" description="Helical" evidence="9">
    <location>
        <begin position="179"/>
        <end position="196"/>
    </location>
</feature>
<protein>
    <submittedName>
        <fullName evidence="11">PTS galactitol transporter subunit IIC</fullName>
    </submittedName>
</protein>